<evidence type="ECO:0000313" key="2">
    <source>
        <dbReference type="Proteomes" id="UP001480487"/>
    </source>
</evidence>
<proteinExistence type="predicted"/>
<dbReference type="Proteomes" id="UP001480487">
    <property type="component" value="Segment"/>
</dbReference>
<accession>A0AAX4R7T9</accession>
<evidence type="ECO:0000313" key="1">
    <source>
        <dbReference type="EMBL" id="XAO17131.1"/>
    </source>
</evidence>
<protein>
    <submittedName>
        <fullName evidence="1">Uncharacterized protein</fullName>
    </submittedName>
</protein>
<dbReference type="EMBL" id="PP400788">
    <property type="protein sequence ID" value="XAO17131.1"/>
    <property type="molecule type" value="Genomic_DNA"/>
</dbReference>
<sequence length="29" mass="3490">MVLYNYQLLIQKTTWRTKWIITANCSTSL</sequence>
<organism evidence="1 2">
    <name type="scientific">Escherichia phage FL33</name>
    <dbReference type="NCBI Taxonomy" id="3128059"/>
    <lineage>
        <taxon>Viruses</taxon>
        <taxon>Duplodnaviria</taxon>
        <taxon>Heunggongvirae</taxon>
        <taxon>Uroviricota</taxon>
        <taxon>Caudoviricetes</taxon>
        <taxon>Pantevenvirales</taxon>
        <taxon>Straboviridae</taxon>
        <taxon>Tevenvirinae</taxon>
        <taxon>Tequatrovirus</taxon>
    </lineage>
</organism>
<name>A0AAX4R7T9_9CAUD</name>
<reference evidence="1" key="1">
    <citation type="submission" date="2024-02" db="EMBL/GenBank/DDBJ databases">
        <title>Gp38 adhesins of Straboviridae phages target specific extracellular receptor loops.</title>
        <authorList>
            <person name="Lutz V.T."/>
            <person name="De Sousa V.K."/>
            <person name="Taylor N.M.I."/>
            <person name="Nugen S.R."/>
            <person name="Gambino M."/>
            <person name="Brondsted L."/>
        </authorList>
    </citation>
    <scope>NUCLEOTIDE SEQUENCE</scope>
</reference>